<sequence length="162" mass="18219">MLSYFKGDDLNSGSIAPVQGQANNLDANSVHSKSANNAITPDSPGSWKAYRAVPVVTEARAFTEEEADALTEFEKQERMKRKASKKAYEKLEKIGNHQTAINRHHEKYRRNEARNERRIQGYKNTSAKYLHSLRPEYAKLGQGLEQSAQQADQAINALMGQL</sequence>
<name>A0A7Z9BWG4_9CYAN</name>
<dbReference type="EMBL" id="CZCU02000152">
    <property type="protein sequence ID" value="VXD22394.1"/>
    <property type="molecule type" value="Genomic_DNA"/>
</dbReference>
<keyword evidence="2" id="KW-1185">Reference proteome</keyword>
<proteinExistence type="predicted"/>
<dbReference type="OrthoDB" id="455701at2"/>
<reference evidence="1" key="1">
    <citation type="submission" date="2019-10" db="EMBL/GenBank/DDBJ databases">
        <authorList>
            <consortium name="Genoscope - CEA"/>
            <person name="William W."/>
        </authorList>
    </citation>
    <scope>NUCLEOTIDE SEQUENCE [LARGE SCALE GENOMIC DNA]</scope>
    <source>
        <strain evidence="1">BBR_PRJEB10992</strain>
    </source>
</reference>
<comment type="caution">
    <text evidence="1">The sequence shown here is derived from an EMBL/GenBank/DDBJ whole genome shotgun (WGS) entry which is preliminary data.</text>
</comment>
<dbReference type="AlphaFoldDB" id="A0A7Z9BWG4"/>
<accession>A0A7Z9BWG4</accession>
<organism evidence="1 2">
    <name type="scientific">Planktothrix serta PCC 8927</name>
    <dbReference type="NCBI Taxonomy" id="671068"/>
    <lineage>
        <taxon>Bacteria</taxon>
        <taxon>Bacillati</taxon>
        <taxon>Cyanobacteriota</taxon>
        <taxon>Cyanophyceae</taxon>
        <taxon>Oscillatoriophycideae</taxon>
        <taxon>Oscillatoriales</taxon>
        <taxon>Microcoleaceae</taxon>
        <taxon>Planktothrix</taxon>
    </lineage>
</organism>
<dbReference type="RefSeq" id="WP_083624766.1">
    <property type="nucleotide sequence ID" value="NZ_LR734877.1"/>
</dbReference>
<evidence type="ECO:0000313" key="2">
    <source>
        <dbReference type="Proteomes" id="UP000184550"/>
    </source>
</evidence>
<gene>
    <name evidence="1" type="ORF">PL8927_750074</name>
</gene>
<dbReference type="Proteomes" id="UP000184550">
    <property type="component" value="Unassembled WGS sequence"/>
</dbReference>
<evidence type="ECO:0000313" key="1">
    <source>
        <dbReference type="EMBL" id="VXD22394.1"/>
    </source>
</evidence>
<protein>
    <submittedName>
        <fullName evidence="1">Uncharacterized protein</fullName>
    </submittedName>
</protein>